<proteinExistence type="predicted"/>
<keyword evidence="2" id="KW-1185">Reference proteome</keyword>
<dbReference type="EMBL" id="BKZW01000001">
    <property type="protein sequence ID" value="GER86787.1"/>
    <property type="molecule type" value="Genomic_DNA"/>
</dbReference>
<evidence type="ECO:0000313" key="2">
    <source>
        <dbReference type="Proteomes" id="UP000326912"/>
    </source>
</evidence>
<evidence type="ECO:0000313" key="1">
    <source>
        <dbReference type="EMBL" id="GER86787.1"/>
    </source>
</evidence>
<gene>
    <name evidence="1" type="ORF">KDW_09490</name>
</gene>
<organism evidence="1 2">
    <name type="scientific">Dictyobacter vulcani</name>
    <dbReference type="NCBI Taxonomy" id="2607529"/>
    <lineage>
        <taxon>Bacteria</taxon>
        <taxon>Bacillati</taxon>
        <taxon>Chloroflexota</taxon>
        <taxon>Ktedonobacteria</taxon>
        <taxon>Ktedonobacterales</taxon>
        <taxon>Dictyobacteraceae</taxon>
        <taxon>Dictyobacter</taxon>
    </lineage>
</organism>
<comment type="caution">
    <text evidence="1">The sequence shown here is derived from an EMBL/GenBank/DDBJ whole genome shotgun (WGS) entry which is preliminary data.</text>
</comment>
<dbReference type="Proteomes" id="UP000326912">
    <property type="component" value="Unassembled WGS sequence"/>
</dbReference>
<name>A0A5J4KK30_9CHLR</name>
<sequence>MLIISGPSTKNIFHGRSFFLKDDNQVSITYCCAVATQVKSYISRKDRLAIDEVEGRADSTLEAVRHTMSS</sequence>
<protein>
    <submittedName>
        <fullName evidence="1">Uncharacterized protein</fullName>
    </submittedName>
</protein>
<accession>A0A5J4KK30</accession>
<dbReference type="AlphaFoldDB" id="A0A5J4KK30"/>
<reference evidence="1 2" key="1">
    <citation type="submission" date="2019-10" db="EMBL/GenBank/DDBJ databases">
        <title>Dictyobacter vulcani sp. nov., within the class Ktedonobacteria, isolated from soil of volcanic Mt. Zao.</title>
        <authorList>
            <person name="Zheng Y."/>
            <person name="Wang C.M."/>
            <person name="Sakai Y."/>
            <person name="Abe K."/>
            <person name="Yokota A."/>
            <person name="Yabe S."/>
        </authorList>
    </citation>
    <scope>NUCLEOTIDE SEQUENCE [LARGE SCALE GENOMIC DNA]</scope>
    <source>
        <strain evidence="1 2">W12</strain>
    </source>
</reference>